<protein>
    <submittedName>
        <fullName evidence="1">Uncharacterized protein</fullName>
    </submittedName>
</protein>
<organism evidence="1 2">
    <name type="scientific">Macroventuria anomochaeta</name>
    <dbReference type="NCBI Taxonomy" id="301207"/>
    <lineage>
        <taxon>Eukaryota</taxon>
        <taxon>Fungi</taxon>
        <taxon>Dikarya</taxon>
        <taxon>Ascomycota</taxon>
        <taxon>Pezizomycotina</taxon>
        <taxon>Dothideomycetes</taxon>
        <taxon>Pleosporomycetidae</taxon>
        <taxon>Pleosporales</taxon>
        <taxon>Pleosporineae</taxon>
        <taxon>Didymellaceae</taxon>
        <taxon>Macroventuria</taxon>
    </lineage>
</organism>
<dbReference type="Proteomes" id="UP000799754">
    <property type="component" value="Unassembled WGS sequence"/>
</dbReference>
<evidence type="ECO:0000313" key="1">
    <source>
        <dbReference type="EMBL" id="KAF2623838.1"/>
    </source>
</evidence>
<keyword evidence="2" id="KW-1185">Reference proteome</keyword>
<dbReference type="EMBL" id="MU006734">
    <property type="protein sequence ID" value="KAF2623838.1"/>
    <property type="molecule type" value="Genomic_DNA"/>
</dbReference>
<evidence type="ECO:0000313" key="2">
    <source>
        <dbReference type="Proteomes" id="UP000799754"/>
    </source>
</evidence>
<comment type="caution">
    <text evidence="1">The sequence shown here is derived from an EMBL/GenBank/DDBJ whole genome shotgun (WGS) entry which is preliminary data.</text>
</comment>
<reference evidence="1" key="1">
    <citation type="journal article" date="2020" name="Stud. Mycol.">
        <title>101 Dothideomycetes genomes: a test case for predicting lifestyles and emergence of pathogens.</title>
        <authorList>
            <person name="Haridas S."/>
            <person name="Albert R."/>
            <person name="Binder M."/>
            <person name="Bloem J."/>
            <person name="Labutti K."/>
            <person name="Salamov A."/>
            <person name="Andreopoulos B."/>
            <person name="Baker S."/>
            <person name="Barry K."/>
            <person name="Bills G."/>
            <person name="Bluhm B."/>
            <person name="Cannon C."/>
            <person name="Castanera R."/>
            <person name="Culley D."/>
            <person name="Daum C."/>
            <person name="Ezra D."/>
            <person name="Gonzalez J."/>
            <person name="Henrissat B."/>
            <person name="Kuo A."/>
            <person name="Liang C."/>
            <person name="Lipzen A."/>
            <person name="Lutzoni F."/>
            <person name="Magnuson J."/>
            <person name="Mondo S."/>
            <person name="Nolan M."/>
            <person name="Ohm R."/>
            <person name="Pangilinan J."/>
            <person name="Park H.-J."/>
            <person name="Ramirez L."/>
            <person name="Alfaro M."/>
            <person name="Sun H."/>
            <person name="Tritt A."/>
            <person name="Yoshinaga Y."/>
            <person name="Zwiers L.-H."/>
            <person name="Turgeon B."/>
            <person name="Goodwin S."/>
            <person name="Spatafora J."/>
            <person name="Crous P."/>
            <person name="Grigoriev I."/>
        </authorList>
    </citation>
    <scope>NUCLEOTIDE SEQUENCE</scope>
    <source>
        <strain evidence="1">CBS 525.71</strain>
    </source>
</reference>
<sequence>MSVLVTSGELRNRIYDYCVESGPITLPFSRPCFGGLRYACMILSIEYTPLYLARTIVLLQPSDVERYHAVFYPNLQSCG</sequence>
<accession>A0ACB6RPU3</accession>
<gene>
    <name evidence="1" type="ORF">BU25DRAFT_167763</name>
</gene>
<proteinExistence type="predicted"/>
<name>A0ACB6RPU3_9PLEO</name>